<keyword evidence="6" id="KW-0934">Plastid</keyword>
<name>A0A6U4SRB4_HEMAN</name>
<dbReference type="SUPFAM" id="SSF56568">
    <property type="entry name" value="Non-globular alpha+beta subunits of globular proteins"/>
    <property type="match status" value="1"/>
</dbReference>
<evidence type="ECO:0000256" key="11">
    <source>
        <dbReference type="ARBA" id="ARBA00023307"/>
    </source>
</evidence>
<feature type="chain" id="PRO_5035677134" description="Phycoerythrin alpha chain domain-containing protein" evidence="13">
    <location>
        <begin position="18"/>
        <end position="129"/>
    </location>
</feature>
<proteinExistence type="inferred from homology"/>
<keyword evidence="3" id="KW-0813">Transport</keyword>
<evidence type="ECO:0000256" key="3">
    <source>
        <dbReference type="ARBA" id="ARBA00022448"/>
    </source>
</evidence>
<feature type="signal peptide" evidence="13">
    <location>
        <begin position="1"/>
        <end position="17"/>
    </location>
</feature>
<evidence type="ECO:0000313" key="16">
    <source>
        <dbReference type="EMBL" id="CAD8949001.1"/>
    </source>
</evidence>
<evidence type="ECO:0000256" key="1">
    <source>
        <dbReference type="ARBA" id="ARBA00004622"/>
    </source>
</evidence>
<evidence type="ECO:0000256" key="4">
    <source>
        <dbReference type="ARBA" id="ARBA00022528"/>
    </source>
</evidence>
<evidence type="ECO:0000256" key="10">
    <source>
        <dbReference type="ARBA" id="ARBA00023136"/>
    </source>
</evidence>
<feature type="domain" description="Phycoerythrin alpha chain" evidence="14">
    <location>
        <begin position="61"/>
        <end position="116"/>
    </location>
</feature>
<keyword evidence="10" id="KW-0472">Membrane</keyword>
<dbReference type="EMBL" id="HBFX01005767">
    <property type="protein sequence ID" value="CAD8949001.1"/>
    <property type="molecule type" value="Transcribed_RNA"/>
</dbReference>
<dbReference type="InterPro" id="IPR006311">
    <property type="entry name" value="TAT_signal"/>
</dbReference>
<organism evidence="16">
    <name type="scientific">Hemiselmis andersenii</name>
    <name type="common">Cryptophyte alga</name>
    <dbReference type="NCBI Taxonomy" id="464988"/>
    <lineage>
        <taxon>Eukaryota</taxon>
        <taxon>Cryptophyceae</taxon>
        <taxon>Cryptomonadales</taxon>
        <taxon>Hemiselmidaceae</taxon>
        <taxon>Hemiselmis</taxon>
    </lineage>
</organism>
<dbReference type="PROSITE" id="PS51318">
    <property type="entry name" value="TAT"/>
    <property type="match status" value="1"/>
</dbReference>
<evidence type="ECO:0000259" key="14">
    <source>
        <dbReference type="Pfam" id="PF02972"/>
    </source>
</evidence>
<dbReference type="GO" id="GO:0009535">
    <property type="term" value="C:chloroplast thylakoid membrane"/>
    <property type="evidence" value="ECO:0007669"/>
    <property type="project" value="UniProtKB-SubCell"/>
</dbReference>
<protein>
    <recommendedName>
        <fullName evidence="14">Phycoerythrin alpha chain domain-containing protein</fullName>
    </recommendedName>
</protein>
<dbReference type="EMBL" id="HBFX01005766">
    <property type="protein sequence ID" value="CAD8949000.1"/>
    <property type="molecule type" value="Transcribed_RNA"/>
</dbReference>
<keyword evidence="7" id="KW-0249">Electron transport</keyword>
<dbReference type="InterPro" id="IPR037011">
    <property type="entry name" value="Phycoerythr-like_a_sf"/>
</dbReference>
<accession>A0A6U4SRB4</accession>
<dbReference type="GO" id="GO:0030089">
    <property type="term" value="C:phycobilisome"/>
    <property type="evidence" value="ECO:0007669"/>
    <property type="project" value="InterPro"/>
</dbReference>
<keyword evidence="8" id="KW-0157">Chromophore</keyword>
<comment type="subcellular location">
    <subcellularLocation>
        <location evidence="1">Plastid</location>
        <location evidence="1">Chloroplast thylakoid membrane</location>
        <topology evidence="1">Peripheral membrane protein</topology>
        <orientation evidence="1">Lumenal side</orientation>
    </subcellularLocation>
</comment>
<dbReference type="GO" id="GO:0015979">
    <property type="term" value="P:photosynthesis"/>
    <property type="evidence" value="ECO:0007669"/>
    <property type="project" value="UniProtKB-KW"/>
</dbReference>
<dbReference type="Pfam" id="PF02972">
    <property type="entry name" value="Phycoerythr_ab"/>
    <property type="match status" value="1"/>
</dbReference>
<keyword evidence="13" id="KW-0732">Signal</keyword>
<evidence type="ECO:0000256" key="8">
    <source>
        <dbReference type="ARBA" id="ARBA00022991"/>
    </source>
</evidence>
<evidence type="ECO:0000256" key="7">
    <source>
        <dbReference type="ARBA" id="ARBA00022982"/>
    </source>
</evidence>
<dbReference type="AlphaFoldDB" id="A0A6U4SRB4"/>
<evidence type="ECO:0000256" key="5">
    <source>
        <dbReference type="ARBA" id="ARBA00022531"/>
    </source>
</evidence>
<dbReference type="InterPro" id="IPR004228">
    <property type="entry name" value="Phycoerythr_a"/>
</dbReference>
<sequence length="129" mass="13530">MSKTALAVLALAGSAAAFNAPMMSGAATRRDAMAGAAGAAVVAPLLRPASAEAAQGVRNIAPVITVFDHRPCNRPTKEYKGEKTSDQDDRMCVMLKMQQVAVTDGTASRILAETIGLLPKYSNINDYYA</sequence>
<comment type="function">
    <text evidence="12">Light-harvesting photosynthetic tetrapyrrole chromophore-protein from the phycobiliprotein complex.</text>
</comment>
<keyword evidence="5" id="KW-0602">Photosynthesis</keyword>
<evidence type="ECO:0000256" key="13">
    <source>
        <dbReference type="SAM" id="SignalP"/>
    </source>
</evidence>
<gene>
    <name evidence="15" type="ORF">HAND00432_LOCUS3518</name>
    <name evidence="16" type="ORF">HAND00432_LOCUS3519</name>
</gene>
<keyword evidence="4" id="KW-0150">Chloroplast</keyword>
<dbReference type="Gene3D" id="3.90.510.10">
    <property type="entry name" value="Phycoerythrin alpha chain"/>
    <property type="match status" value="1"/>
</dbReference>
<comment type="similarity">
    <text evidence="2">Belongs to the phycoerythrin family.</text>
</comment>
<evidence type="ECO:0000256" key="6">
    <source>
        <dbReference type="ARBA" id="ARBA00022640"/>
    </source>
</evidence>
<evidence type="ECO:0000256" key="2">
    <source>
        <dbReference type="ARBA" id="ARBA00010039"/>
    </source>
</evidence>
<evidence type="ECO:0000313" key="15">
    <source>
        <dbReference type="EMBL" id="CAD8949000.1"/>
    </source>
</evidence>
<dbReference type="InterPro" id="IPR011070">
    <property type="entry name" value="Globular_prot_asu/bsu"/>
</dbReference>
<evidence type="ECO:0000256" key="9">
    <source>
        <dbReference type="ARBA" id="ARBA00023078"/>
    </source>
</evidence>
<reference evidence="16" key="1">
    <citation type="submission" date="2021-01" db="EMBL/GenBank/DDBJ databases">
        <authorList>
            <person name="Corre E."/>
            <person name="Pelletier E."/>
            <person name="Niang G."/>
            <person name="Scheremetjew M."/>
            <person name="Finn R."/>
            <person name="Kale V."/>
            <person name="Holt S."/>
            <person name="Cochrane G."/>
            <person name="Meng A."/>
            <person name="Brown T."/>
            <person name="Cohen L."/>
        </authorList>
    </citation>
    <scope>NUCLEOTIDE SEQUENCE</scope>
    <source>
        <strain evidence="16">CCMP644</strain>
    </source>
</reference>
<keyword evidence="11" id="KW-0089">Bile pigment</keyword>
<evidence type="ECO:0000256" key="12">
    <source>
        <dbReference type="ARBA" id="ARBA00033724"/>
    </source>
</evidence>
<keyword evidence="9" id="KW-0793">Thylakoid</keyword>